<reference evidence="1" key="1">
    <citation type="journal article" date="2021" name="Proc. Natl. Acad. Sci. U.S.A.">
        <title>A Catalog of Tens of Thousands of Viruses from Human Metagenomes Reveals Hidden Associations with Chronic Diseases.</title>
        <authorList>
            <person name="Tisza M.J."/>
            <person name="Buck C.B."/>
        </authorList>
    </citation>
    <scope>NUCLEOTIDE SEQUENCE</scope>
    <source>
        <strain evidence="1">CtTPJ4</strain>
    </source>
</reference>
<protein>
    <submittedName>
        <fullName evidence="1">Uncharacterized protein</fullName>
    </submittedName>
</protein>
<proteinExistence type="predicted"/>
<evidence type="ECO:0000313" key="1">
    <source>
        <dbReference type="EMBL" id="DAG00179.1"/>
    </source>
</evidence>
<organism evidence="1">
    <name type="scientific">Siphoviridae sp. ctTPJ4</name>
    <dbReference type="NCBI Taxonomy" id="2825519"/>
    <lineage>
        <taxon>Viruses</taxon>
        <taxon>Duplodnaviria</taxon>
        <taxon>Heunggongvirae</taxon>
        <taxon>Uroviricota</taxon>
        <taxon>Caudoviricetes</taxon>
    </lineage>
</organism>
<sequence>MLRPKPIPEEQSRAILDQFYEIDDMTNQISQHLDYLEFLLEKAGVLKDRAKNHYTKHDWQHMR</sequence>
<accession>A0A8S5V0N8</accession>
<dbReference type="EMBL" id="BK016177">
    <property type="protein sequence ID" value="DAG00179.1"/>
    <property type="molecule type" value="Genomic_DNA"/>
</dbReference>
<name>A0A8S5V0N8_9CAUD</name>